<feature type="domain" description="Solute-binding protein family 3/N-terminal" evidence="5">
    <location>
        <begin position="35"/>
        <end position="252"/>
    </location>
</feature>
<evidence type="ECO:0000259" key="5">
    <source>
        <dbReference type="SMART" id="SM00062"/>
    </source>
</evidence>
<dbReference type="Pfam" id="PF09084">
    <property type="entry name" value="NMT1"/>
    <property type="match status" value="1"/>
</dbReference>
<dbReference type="PANTHER" id="PTHR30024:SF47">
    <property type="entry name" value="TAURINE-BINDING PERIPLASMIC PROTEIN"/>
    <property type="match status" value="1"/>
</dbReference>
<dbReference type="SMART" id="SM00062">
    <property type="entry name" value="PBPb"/>
    <property type="match status" value="1"/>
</dbReference>
<reference evidence="6 7" key="1">
    <citation type="submission" date="2020-08" db="EMBL/GenBank/DDBJ databases">
        <title>Genomic Encyclopedia of Type Strains, Phase IV (KMG-IV): sequencing the most valuable type-strain genomes for metagenomic binning, comparative biology and taxonomic classification.</title>
        <authorList>
            <person name="Goeker M."/>
        </authorList>
    </citation>
    <scope>NUCLEOTIDE SEQUENCE [LARGE SCALE GENOMIC DNA]</scope>
    <source>
        <strain evidence="6 7">DSM 7050</strain>
    </source>
</reference>
<dbReference type="InterPro" id="IPR015168">
    <property type="entry name" value="SsuA/THI5"/>
</dbReference>
<dbReference type="SUPFAM" id="SSF53850">
    <property type="entry name" value="Periplasmic binding protein-like II"/>
    <property type="match status" value="1"/>
</dbReference>
<sequence length="352" mass="37856">MTISRVLSTSLMAATFFGFASAASAEPVRFAWPSAINSGVAPLVFAEKLGLFEREKLELDIVVLTGSGVIVPQLHAGAIDAAYSGLEPAILSHQPNAADLGVFFIYNYIPNSIWELAVREDSDIKSLADLKGKTIGVLALGSSNVLTTKAILQGAGISPDDVSFQAVGVGAAAYEALKSGQIDVLNLFDTAHKRLELAGTPIRLLEMPGNFAGSSHGISILKSGYAEHKDYWTRFGRVLAESNIACQANIEGCIRAYWEAYPELAPTADKESAALDTEKKVLEARLAKLLDIPGQYGEFSKGDWTSLVEALELGRLVTDPNVSLDLYYTNELVPAFNDFNKDDIVKLAKEVK</sequence>
<feature type="chain" id="PRO_5046856094" evidence="4">
    <location>
        <begin position="23"/>
        <end position="352"/>
    </location>
</feature>
<dbReference type="InterPro" id="IPR001638">
    <property type="entry name" value="Solute-binding_3/MltF_N"/>
</dbReference>
<accession>A0ABR6L5W8</accession>
<evidence type="ECO:0000256" key="1">
    <source>
        <dbReference type="ARBA" id="ARBA00004418"/>
    </source>
</evidence>
<comment type="similarity">
    <text evidence="2">Belongs to the bacterial solute-binding protein SsuA/TauA family.</text>
</comment>
<proteinExistence type="inferred from homology"/>
<dbReference type="EMBL" id="JACHOT010000006">
    <property type="protein sequence ID" value="MBB4652196.1"/>
    <property type="molecule type" value="Genomic_DNA"/>
</dbReference>
<evidence type="ECO:0000256" key="2">
    <source>
        <dbReference type="ARBA" id="ARBA00010742"/>
    </source>
</evidence>
<keyword evidence="7" id="KW-1185">Reference proteome</keyword>
<dbReference type="Gene3D" id="3.40.190.10">
    <property type="entry name" value="Periplasmic binding protein-like II"/>
    <property type="match status" value="2"/>
</dbReference>
<evidence type="ECO:0000313" key="7">
    <source>
        <dbReference type="Proteomes" id="UP000539538"/>
    </source>
</evidence>
<feature type="signal peptide" evidence="4">
    <location>
        <begin position="1"/>
        <end position="22"/>
    </location>
</feature>
<name>A0ABR6L5W8_9HYPH</name>
<evidence type="ECO:0000313" key="6">
    <source>
        <dbReference type="EMBL" id="MBB4652196.1"/>
    </source>
</evidence>
<comment type="subcellular location">
    <subcellularLocation>
        <location evidence="1">Periplasm</location>
    </subcellularLocation>
</comment>
<protein>
    <submittedName>
        <fullName evidence="6">NitT/TauT family transport system substrate-binding protein</fullName>
    </submittedName>
</protein>
<comment type="caution">
    <text evidence="6">The sequence shown here is derived from an EMBL/GenBank/DDBJ whole genome shotgun (WGS) entry which is preliminary data.</text>
</comment>
<dbReference type="PANTHER" id="PTHR30024">
    <property type="entry name" value="ALIPHATIC SULFONATES-BINDING PROTEIN-RELATED"/>
    <property type="match status" value="1"/>
</dbReference>
<evidence type="ECO:0000256" key="4">
    <source>
        <dbReference type="SAM" id="SignalP"/>
    </source>
</evidence>
<keyword evidence="3 4" id="KW-0732">Signal</keyword>
<gene>
    <name evidence="6" type="ORF">GGQ99_003972</name>
</gene>
<organism evidence="6 7">
    <name type="scientific">Aminobacter niigataensis</name>
    <dbReference type="NCBI Taxonomy" id="83265"/>
    <lineage>
        <taxon>Bacteria</taxon>
        <taxon>Pseudomonadati</taxon>
        <taxon>Pseudomonadota</taxon>
        <taxon>Alphaproteobacteria</taxon>
        <taxon>Hyphomicrobiales</taxon>
        <taxon>Phyllobacteriaceae</taxon>
        <taxon>Aminobacter</taxon>
    </lineage>
</organism>
<dbReference type="Proteomes" id="UP000539538">
    <property type="component" value="Unassembled WGS sequence"/>
</dbReference>
<evidence type="ECO:0000256" key="3">
    <source>
        <dbReference type="ARBA" id="ARBA00022729"/>
    </source>
</evidence>
<dbReference type="RefSeq" id="WP_183263830.1">
    <property type="nucleotide sequence ID" value="NZ_BAAAVZ010000009.1"/>
</dbReference>